<dbReference type="PANTHER" id="PTHR14303">
    <property type="entry name" value="DNA POLYMERASE DELTA SUBUNIT 4"/>
    <property type="match status" value="1"/>
</dbReference>
<name>A0A9P6EK71_9AGAR</name>
<gene>
    <name evidence="2" type="ORF">CPB83DRAFT_850727</name>
</gene>
<dbReference type="PANTHER" id="PTHR14303:SF0">
    <property type="entry name" value="DNA POLYMERASE DELTA SUBUNIT 4"/>
    <property type="match status" value="1"/>
</dbReference>
<reference evidence="2" key="1">
    <citation type="submission" date="2020-11" db="EMBL/GenBank/DDBJ databases">
        <authorList>
            <consortium name="DOE Joint Genome Institute"/>
            <person name="Ahrendt S."/>
            <person name="Riley R."/>
            <person name="Andreopoulos W."/>
            <person name="Labutti K."/>
            <person name="Pangilinan J."/>
            <person name="Ruiz-Duenas F.J."/>
            <person name="Barrasa J.M."/>
            <person name="Sanchez-Garcia M."/>
            <person name="Camarero S."/>
            <person name="Miyauchi S."/>
            <person name="Serrano A."/>
            <person name="Linde D."/>
            <person name="Babiker R."/>
            <person name="Drula E."/>
            <person name="Ayuso-Fernandez I."/>
            <person name="Pacheco R."/>
            <person name="Padilla G."/>
            <person name="Ferreira P."/>
            <person name="Barriuso J."/>
            <person name="Kellner H."/>
            <person name="Castanera R."/>
            <person name="Alfaro M."/>
            <person name="Ramirez L."/>
            <person name="Pisabarro A.G."/>
            <person name="Kuo A."/>
            <person name="Tritt A."/>
            <person name="Lipzen A."/>
            <person name="He G."/>
            <person name="Yan M."/>
            <person name="Ng V."/>
            <person name="Cullen D."/>
            <person name="Martin F."/>
            <person name="Rosso M.-N."/>
            <person name="Henrissat B."/>
            <person name="Hibbett D."/>
            <person name="Martinez A.T."/>
            <person name="Grigoriev I.V."/>
        </authorList>
    </citation>
    <scope>NUCLEOTIDE SEQUENCE</scope>
    <source>
        <strain evidence="2">CBS 506.95</strain>
    </source>
</reference>
<dbReference type="EMBL" id="MU157840">
    <property type="protein sequence ID" value="KAF9530337.1"/>
    <property type="molecule type" value="Genomic_DNA"/>
</dbReference>
<dbReference type="OrthoDB" id="337486at2759"/>
<accession>A0A9P6EK71</accession>
<evidence type="ECO:0000313" key="2">
    <source>
        <dbReference type="EMBL" id="KAF9530337.1"/>
    </source>
</evidence>
<feature type="region of interest" description="Disordered" evidence="1">
    <location>
        <begin position="1"/>
        <end position="146"/>
    </location>
</feature>
<dbReference type="Proteomes" id="UP000807306">
    <property type="component" value="Unassembled WGS sequence"/>
</dbReference>
<dbReference type="InterPro" id="IPR007218">
    <property type="entry name" value="DNA_pol_delta_4"/>
</dbReference>
<dbReference type="GO" id="GO:0043625">
    <property type="term" value="C:delta DNA polymerase complex"/>
    <property type="evidence" value="ECO:0007669"/>
    <property type="project" value="TreeGrafter"/>
</dbReference>
<evidence type="ECO:0000256" key="1">
    <source>
        <dbReference type="SAM" id="MobiDB-lite"/>
    </source>
</evidence>
<organism evidence="2 3">
    <name type="scientific">Crepidotus variabilis</name>
    <dbReference type="NCBI Taxonomy" id="179855"/>
    <lineage>
        <taxon>Eukaryota</taxon>
        <taxon>Fungi</taxon>
        <taxon>Dikarya</taxon>
        <taxon>Basidiomycota</taxon>
        <taxon>Agaricomycotina</taxon>
        <taxon>Agaricomycetes</taxon>
        <taxon>Agaricomycetidae</taxon>
        <taxon>Agaricales</taxon>
        <taxon>Agaricineae</taxon>
        <taxon>Crepidotaceae</taxon>
        <taxon>Crepidotus</taxon>
    </lineage>
</organism>
<dbReference type="GO" id="GO:0003887">
    <property type="term" value="F:DNA-directed DNA polymerase activity"/>
    <property type="evidence" value="ECO:0007669"/>
    <property type="project" value="TreeGrafter"/>
</dbReference>
<feature type="compositionally biased region" description="Polar residues" evidence="1">
    <location>
        <begin position="1"/>
        <end position="21"/>
    </location>
</feature>
<feature type="compositionally biased region" description="Acidic residues" evidence="1">
    <location>
        <begin position="49"/>
        <end position="71"/>
    </location>
</feature>
<feature type="compositionally biased region" description="Basic and acidic residues" evidence="1">
    <location>
        <begin position="79"/>
        <end position="88"/>
    </location>
</feature>
<feature type="compositionally biased region" description="Low complexity" evidence="1">
    <location>
        <begin position="103"/>
        <end position="122"/>
    </location>
</feature>
<sequence length="265" mass="29532">MLQSQLNFSASKRTSSTSGITKSKVVKPALASKVPPRSPRKLKRRTSSGDEETDDYDDIETPEISEEEVDEIKDISPPVEEKERETKTVELPLVEEVQSVTPKTRSQTKKASSSTSSSAAKKNATKVKDVSSTNASPLPFKPSNLKPEDLAKKVEANALKENDVDQVPELDPKSAKWNKEYGAAKAKMGHVPAIHGEEDNKVHEILRVFDNSHEYGPCVGMTRLERWERADALGLNPPKEIYEILNTKQGLNLDEYKHTVFHKQV</sequence>
<dbReference type="AlphaFoldDB" id="A0A9P6EK71"/>
<comment type="caution">
    <text evidence="2">The sequence shown here is derived from an EMBL/GenBank/DDBJ whole genome shotgun (WGS) entry which is preliminary data.</text>
</comment>
<dbReference type="Pfam" id="PF04081">
    <property type="entry name" value="DNA_pol_delta_4"/>
    <property type="match status" value="1"/>
</dbReference>
<dbReference type="GO" id="GO:0006261">
    <property type="term" value="P:DNA-templated DNA replication"/>
    <property type="evidence" value="ECO:0007669"/>
    <property type="project" value="TreeGrafter"/>
</dbReference>
<proteinExistence type="predicted"/>
<evidence type="ECO:0000313" key="3">
    <source>
        <dbReference type="Proteomes" id="UP000807306"/>
    </source>
</evidence>
<protein>
    <submittedName>
        <fullName evidence="2">DNA polymerase delta, subunit 4-domain-containing protein</fullName>
    </submittedName>
</protein>
<keyword evidence="3" id="KW-1185">Reference proteome</keyword>
<dbReference type="GO" id="GO:0000731">
    <property type="term" value="P:DNA synthesis involved in DNA repair"/>
    <property type="evidence" value="ECO:0007669"/>
    <property type="project" value="InterPro"/>
</dbReference>